<organism evidence="1 2">
    <name type="scientific">Dryococelus australis</name>
    <dbReference type="NCBI Taxonomy" id="614101"/>
    <lineage>
        <taxon>Eukaryota</taxon>
        <taxon>Metazoa</taxon>
        <taxon>Ecdysozoa</taxon>
        <taxon>Arthropoda</taxon>
        <taxon>Hexapoda</taxon>
        <taxon>Insecta</taxon>
        <taxon>Pterygota</taxon>
        <taxon>Neoptera</taxon>
        <taxon>Polyneoptera</taxon>
        <taxon>Phasmatodea</taxon>
        <taxon>Verophasmatodea</taxon>
        <taxon>Anareolatae</taxon>
        <taxon>Phasmatidae</taxon>
        <taxon>Eurycanthinae</taxon>
        <taxon>Dryococelus</taxon>
    </lineage>
</organism>
<reference evidence="1 2" key="1">
    <citation type="submission" date="2023-02" db="EMBL/GenBank/DDBJ databases">
        <title>LHISI_Scaffold_Assembly.</title>
        <authorList>
            <person name="Stuart O.P."/>
            <person name="Cleave R."/>
            <person name="Magrath M.J.L."/>
            <person name="Mikheyev A.S."/>
        </authorList>
    </citation>
    <scope>NUCLEOTIDE SEQUENCE [LARGE SCALE GENOMIC DNA]</scope>
    <source>
        <strain evidence="1">Daus_M_001</strain>
        <tissue evidence="1">Leg muscle</tissue>
    </source>
</reference>
<keyword evidence="2" id="KW-1185">Reference proteome</keyword>
<gene>
    <name evidence="1" type="ORF">PR048_031470</name>
</gene>
<proteinExistence type="predicted"/>
<comment type="caution">
    <text evidence="1">The sequence shown here is derived from an EMBL/GenBank/DDBJ whole genome shotgun (WGS) entry which is preliminary data.</text>
</comment>
<dbReference type="EMBL" id="JARBHB010000015">
    <property type="protein sequence ID" value="KAJ8867667.1"/>
    <property type="molecule type" value="Genomic_DNA"/>
</dbReference>
<name>A0ABQ9G5D4_9NEOP</name>
<accession>A0ABQ9G5D4</accession>
<protein>
    <submittedName>
        <fullName evidence="1">Uncharacterized protein</fullName>
    </submittedName>
</protein>
<dbReference type="Proteomes" id="UP001159363">
    <property type="component" value="Chromosome 14"/>
</dbReference>
<evidence type="ECO:0000313" key="2">
    <source>
        <dbReference type="Proteomes" id="UP001159363"/>
    </source>
</evidence>
<sequence>MGIDFDDELHKLNDVLDNDESFSRSRSIEYDNKISEEGLLYLAGFVAHRFRSTCPGLRVTMNENSDASRKNSFIQKISGGGLMILNDTFLQTINIADKCFISFH</sequence>
<evidence type="ECO:0000313" key="1">
    <source>
        <dbReference type="EMBL" id="KAJ8867667.1"/>
    </source>
</evidence>